<sequence>MTNFNKKRTGSRTGDGSASYTASSTVYYLVTFLNLLLYAVLITTRFKMISRRPVLGPHPAAAGQDKRRPSGCTCIKEMTALNRSKSCYKIRLYRSWRFYLLCAVLFALAGFHLAYNFYLLAGGELHGLLSAEARAGYTASQMPAITGILVEVGLVLTQLELLFEIVYTAIGLFGNRLYVREDDTRIYFAPRLFSRVSKRDICKIEPVSVENLGFWERLSSFNFDKKYLYRFTCYDTVLLLSSKDEAGMAKLAADIRARCNKTEEEETGTNNALGDKMAWFFTWKEIPFCWIGAHVVSVLLLIVGR</sequence>
<evidence type="ECO:0000313" key="3">
    <source>
        <dbReference type="Proteomes" id="UP000824071"/>
    </source>
</evidence>
<name>A0A9D1IE22_9FIRM</name>
<keyword evidence="1" id="KW-0472">Membrane</keyword>
<keyword evidence="1" id="KW-0812">Transmembrane</keyword>
<dbReference type="AlphaFoldDB" id="A0A9D1IE22"/>
<gene>
    <name evidence="2" type="ORF">IAC53_00735</name>
</gene>
<dbReference type="EMBL" id="DVMW01000007">
    <property type="protein sequence ID" value="HIU35121.1"/>
    <property type="molecule type" value="Genomic_DNA"/>
</dbReference>
<reference evidence="2" key="2">
    <citation type="journal article" date="2021" name="PeerJ">
        <title>Extensive microbial diversity within the chicken gut microbiome revealed by metagenomics and culture.</title>
        <authorList>
            <person name="Gilroy R."/>
            <person name="Ravi A."/>
            <person name="Getino M."/>
            <person name="Pursley I."/>
            <person name="Horton D.L."/>
            <person name="Alikhan N.F."/>
            <person name="Baker D."/>
            <person name="Gharbi K."/>
            <person name="Hall N."/>
            <person name="Watson M."/>
            <person name="Adriaenssens E.M."/>
            <person name="Foster-Nyarko E."/>
            <person name="Jarju S."/>
            <person name="Secka A."/>
            <person name="Antonio M."/>
            <person name="Oren A."/>
            <person name="Chaudhuri R.R."/>
            <person name="La Ragione R."/>
            <person name="Hildebrand F."/>
            <person name="Pallen M.J."/>
        </authorList>
    </citation>
    <scope>NUCLEOTIDE SEQUENCE</scope>
    <source>
        <strain evidence="2">ChiGjej1B1-19959</strain>
    </source>
</reference>
<proteinExistence type="predicted"/>
<dbReference type="Proteomes" id="UP000824071">
    <property type="component" value="Unassembled WGS sequence"/>
</dbReference>
<organism evidence="2 3">
    <name type="scientific">Candidatus Fimenecus excrementigallinarum</name>
    <dbReference type="NCBI Taxonomy" id="2840816"/>
    <lineage>
        <taxon>Bacteria</taxon>
        <taxon>Bacillati</taxon>
        <taxon>Bacillota</taxon>
        <taxon>Clostridia</taxon>
        <taxon>Candidatus Fimenecus</taxon>
    </lineage>
</organism>
<comment type="caution">
    <text evidence="2">The sequence shown here is derived from an EMBL/GenBank/DDBJ whole genome shotgun (WGS) entry which is preliminary data.</text>
</comment>
<keyword evidence="1" id="KW-1133">Transmembrane helix</keyword>
<protein>
    <submittedName>
        <fullName evidence="2">Uncharacterized protein</fullName>
    </submittedName>
</protein>
<feature type="transmembrane region" description="Helical" evidence="1">
    <location>
        <begin position="98"/>
        <end position="118"/>
    </location>
</feature>
<accession>A0A9D1IE22</accession>
<evidence type="ECO:0000313" key="2">
    <source>
        <dbReference type="EMBL" id="HIU35121.1"/>
    </source>
</evidence>
<evidence type="ECO:0000256" key="1">
    <source>
        <dbReference type="SAM" id="Phobius"/>
    </source>
</evidence>
<feature type="transmembrane region" description="Helical" evidence="1">
    <location>
        <begin position="286"/>
        <end position="304"/>
    </location>
</feature>
<feature type="transmembrane region" description="Helical" evidence="1">
    <location>
        <begin position="20"/>
        <end position="42"/>
    </location>
</feature>
<reference evidence="2" key="1">
    <citation type="submission" date="2020-10" db="EMBL/GenBank/DDBJ databases">
        <authorList>
            <person name="Gilroy R."/>
        </authorList>
    </citation>
    <scope>NUCLEOTIDE SEQUENCE</scope>
    <source>
        <strain evidence="2">ChiGjej1B1-19959</strain>
    </source>
</reference>
<feature type="transmembrane region" description="Helical" evidence="1">
    <location>
        <begin position="161"/>
        <end position="179"/>
    </location>
</feature>